<protein>
    <submittedName>
        <fullName evidence="8">PLD nuclease N-terminal domain-containing protein</fullName>
    </submittedName>
</protein>
<dbReference type="EMBL" id="JAUHPV010000001">
    <property type="protein sequence ID" value="MDN4471391.1"/>
    <property type="molecule type" value="Genomic_DNA"/>
</dbReference>
<keyword evidence="4 6" id="KW-1133">Transmembrane helix</keyword>
<keyword evidence="3 6" id="KW-0812">Transmembrane</keyword>
<dbReference type="InterPro" id="IPR027379">
    <property type="entry name" value="CLS_N"/>
</dbReference>
<keyword evidence="2" id="KW-1003">Cell membrane</keyword>
<feature type="domain" description="Cardiolipin synthase N-terminal" evidence="7">
    <location>
        <begin position="11"/>
        <end position="54"/>
    </location>
</feature>
<dbReference type="Proteomes" id="UP001172738">
    <property type="component" value="Unassembled WGS sequence"/>
</dbReference>
<evidence type="ECO:0000256" key="4">
    <source>
        <dbReference type="ARBA" id="ARBA00022989"/>
    </source>
</evidence>
<sequence>MRALPYLAAVALAVYCIVEIVQHSDSRPHRLPKWAWILIVVLLPFLGPAAWLFMRFVDPFGEDPVEPEPGPRAPDDDTAYLKWLEERTKRRKGDGKGGAPK</sequence>
<comment type="caution">
    <text evidence="8">The sequence shown here is derived from an EMBL/GenBank/DDBJ whole genome shotgun (WGS) entry which is preliminary data.</text>
</comment>
<evidence type="ECO:0000259" key="7">
    <source>
        <dbReference type="Pfam" id="PF13396"/>
    </source>
</evidence>
<organism evidence="8 9">
    <name type="scientific">Demequina zhanjiangensis</name>
    <dbReference type="NCBI Taxonomy" id="3051659"/>
    <lineage>
        <taxon>Bacteria</taxon>
        <taxon>Bacillati</taxon>
        <taxon>Actinomycetota</taxon>
        <taxon>Actinomycetes</taxon>
        <taxon>Micrococcales</taxon>
        <taxon>Demequinaceae</taxon>
        <taxon>Demequina</taxon>
    </lineage>
</organism>
<evidence type="ECO:0000256" key="3">
    <source>
        <dbReference type="ARBA" id="ARBA00022692"/>
    </source>
</evidence>
<comment type="subcellular location">
    <subcellularLocation>
        <location evidence="1">Cell membrane</location>
        <topology evidence="1">Multi-pass membrane protein</topology>
    </subcellularLocation>
</comment>
<evidence type="ECO:0000256" key="6">
    <source>
        <dbReference type="SAM" id="Phobius"/>
    </source>
</evidence>
<keyword evidence="9" id="KW-1185">Reference proteome</keyword>
<evidence type="ECO:0000313" key="9">
    <source>
        <dbReference type="Proteomes" id="UP001172738"/>
    </source>
</evidence>
<feature type="transmembrane region" description="Helical" evidence="6">
    <location>
        <begin position="34"/>
        <end position="54"/>
    </location>
</feature>
<evidence type="ECO:0000313" key="8">
    <source>
        <dbReference type="EMBL" id="MDN4471391.1"/>
    </source>
</evidence>
<proteinExistence type="predicted"/>
<gene>
    <name evidence="8" type="ORF">QQX04_00105</name>
</gene>
<evidence type="ECO:0000256" key="1">
    <source>
        <dbReference type="ARBA" id="ARBA00004651"/>
    </source>
</evidence>
<name>A0ABT8FWX7_9MICO</name>
<dbReference type="RefSeq" id="WP_301124975.1">
    <property type="nucleotide sequence ID" value="NZ_JAUHPV010000001.1"/>
</dbReference>
<evidence type="ECO:0000256" key="5">
    <source>
        <dbReference type="ARBA" id="ARBA00023136"/>
    </source>
</evidence>
<reference evidence="8" key="1">
    <citation type="submission" date="2023-06" db="EMBL/GenBank/DDBJ databases">
        <title>SYSU T00b26.</title>
        <authorList>
            <person name="Gao L."/>
            <person name="Fang B.-Z."/>
            <person name="Li W.-J."/>
        </authorList>
    </citation>
    <scope>NUCLEOTIDE SEQUENCE</scope>
    <source>
        <strain evidence="8">SYSU T00b26</strain>
    </source>
</reference>
<dbReference type="Pfam" id="PF13396">
    <property type="entry name" value="PLDc_N"/>
    <property type="match status" value="1"/>
</dbReference>
<evidence type="ECO:0000256" key="2">
    <source>
        <dbReference type="ARBA" id="ARBA00022475"/>
    </source>
</evidence>
<accession>A0ABT8FWX7</accession>
<keyword evidence="5 6" id="KW-0472">Membrane</keyword>